<feature type="domain" description="Sulfatase N-terminal" evidence="2">
    <location>
        <begin position="220"/>
        <end position="459"/>
    </location>
</feature>
<evidence type="ECO:0000256" key="1">
    <source>
        <dbReference type="SAM" id="Phobius"/>
    </source>
</evidence>
<sequence length="563" mass="61164">MAAPSLTGRFIRMILIPILATTIAVIWFAERSIAQLGLALAAYGVFTTLLLIVTADIERALLLASLLVIATTLASLVKYSHSGLKLIVTDLPLLFAGTTPFFFTQYPLAVAGVAAGTVVLFAAATATVLGIDGEALPLAARLTLLCAASICLMVAWAAGGGNAPFQLIAAERRCFFSAFIASLLDARSWVKFGGLDFSDIAHEPLPLMDAVPGRIADFPDIIVIQHESIFDPRLYGLPVDPAIDAFLSPPDGWHGRLNVDIFGGGSWQSEFSVLTGLSSASFGSSAYYLFKRGVGRFRNSLPDALTALGYKTALASSCRRSFLNYDQFYAAVGMSERIFTDDLPPPFDLARFETTHSDAQFLPAAIATHMAGISDGAAPRFLYALTNFNHGPHNRRLTSPGQSDDARAFAHASLAVPHYAEYYARLEETAATWKQVRHELSAHQRPTLIVHYGDHQPVMIRRIEAKLKLPPDPRRQFRTFYAVEALNFEPGRFRAGRGADLDIAFLGTVALQLAGLPLDRIFATRASLIDQCGDGYFASVSERKRRFHRTLVDLGAINLAEPS</sequence>
<feature type="transmembrane region" description="Helical" evidence="1">
    <location>
        <begin position="84"/>
        <end position="103"/>
    </location>
</feature>
<accession>A0ABX8ACI0</accession>
<feature type="transmembrane region" description="Helical" evidence="1">
    <location>
        <begin position="6"/>
        <end position="29"/>
    </location>
</feature>
<feature type="transmembrane region" description="Helical" evidence="1">
    <location>
        <begin position="109"/>
        <end position="131"/>
    </location>
</feature>
<keyword evidence="1" id="KW-0472">Membrane</keyword>
<dbReference type="EMBL" id="CP036498">
    <property type="protein sequence ID" value="QUS41474.1"/>
    <property type="molecule type" value="Genomic_DNA"/>
</dbReference>
<feature type="transmembrane region" description="Helical" evidence="1">
    <location>
        <begin position="60"/>
        <end position="77"/>
    </location>
</feature>
<reference evidence="3 4" key="1">
    <citation type="submission" date="2019-02" db="EMBL/GenBank/DDBJ databases">
        <title>Emended description of the genus Rhodopseudomonas and description of Rhodopseudomonas albus sp. nov., a non-phototrophic, heavy-metal-tolerant bacterium isolated from garden soil.</title>
        <authorList>
            <person name="Bao Z."/>
            <person name="Cao W.W."/>
            <person name="Sato Y."/>
            <person name="Nishizawa T."/>
            <person name="Zhao J."/>
            <person name="Guo Y."/>
            <person name="Ohta H."/>
        </authorList>
    </citation>
    <scope>NUCLEOTIDE SEQUENCE [LARGE SCALE GENOMIC DNA]</scope>
    <source>
        <strain evidence="3 4">SK50-23</strain>
    </source>
</reference>
<feature type="transmembrane region" description="Helical" evidence="1">
    <location>
        <begin position="138"/>
        <end position="158"/>
    </location>
</feature>
<proteinExistence type="predicted"/>
<dbReference type="InterPro" id="IPR017850">
    <property type="entry name" value="Alkaline_phosphatase_core_sf"/>
</dbReference>
<evidence type="ECO:0000259" key="2">
    <source>
        <dbReference type="Pfam" id="PF00884"/>
    </source>
</evidence>
<dbReference type="Proteomes" id="UP000682843">
    <property type="component" value="Chromosome"/>
</dbReference>
<evidence type="ECO:0000313" key="3">
    <source>
        <dbReference type="EMBL" id="QUS41474.1"/>
    </source>
</evidence>
<dbReference type="Pfam" id="PF00884">
    <property type="entry name" value="Sulfatase"/>
    <property type="match status" value="1"/>
</dbReference>
<gene>
    <name evidence="3" type="ORF">RPMA_23485</name>
</gene>
<protein>
    <recommendedName>
        <fullName evidence="2">Sulfatase N-terminal domain-containing protein</fullName>
    </recommendedName>
</protein>
<feature type="transmembrane region" description="Helical" evidence="1">
    <location>
        <begin position="36"/>
        <end position="54"/>
    </location>
</feature>
<evidence type="ECO:0000313" key="4">
    <source>
        <dbReference type="Proteomes" id="UP000682843"/>
    </source>
</evidence>
<dbReference type="RefSeq" id="WP_211910115.1">
    <property type="nucleotide sequence ID" value="NZ_CP036498.1"/>
</dbReference>
<keyword evidence="1" id="KW-0812">Transmembrane</keyword>
<keyword evidence="4" id="KW-1185">Reference proteome</keyword>
<dbReference type="Gene3D" id="3.40.720.10">
    <property type="entry name" value="Alkaline Phosphatase, subunit A"/>
    <property type="match status" value="1"/>
</dbReference>
<dbReference type="SUPFAM" id="SSF53649">
    <property type="entry name" value="Alkaline phosphatase-like"/>
    <property type="match status" value="1"/>
</dbReference>
<dbReference type="InterPro" id="IPR000917">
    <property type="entry name" value="Sulfatase_N"/>
</dbReference>
<organism evidence="3 4">
    <name type="scientific">Tardiphaga alba</name>
    <dbReference type="NCBI Taxonomy" id="340268"/>
    <lineage>
        <taxon>Bacteria</taxon>
        <taxon>Pseudomonadati</taxon>
        <taxon>Pseudomonadota</taxon>
        <taxon>Alphaproteobacteria</taxon>
        <taxon>Hyphomicrobiales</taxon>
        <taxon>Nitrobacteraceae</taxon>
        <taxon>Tardiphaga</taxon>
    </lineage>
</organism>
<name>A0ABX8ACI0_9BRAD</name>
<keyword evidence="1" id="KW-1133">Transmembrane helix</keyword>